<name>A0A848GV42_9BURK</name>
<dbReference type="AlphaFoldDB" id="A0A848GV42"/>
<accession>A0A848GV42</accession>
<proteinExistence type="predicted"/>
<gene>
    <name evidence="2" type="ORF">HHL11_01855</name>
</gene>
<dbReference type="EMBL" id="JABBFX010000001">
    <property type="protein sequence ID" value="NML42475.1"/>
    <property type="molecule type" value="Genomic_DNA"/>
</dbReference>
<comment type="caution">
    <text evidence="2">The sequence shown here is derived from an EMBL/GenBank/DDBJ whole genome shotgun (WGS) entry which is preliminary data.</text>
</comment>
<dbReference type="RefSeq" id="WP_169416682.1">
    <property type="nucleotide sequence ID" value="NZ_JABBFX010000001.1"/>
</dbReference>
<protein>
    <submittedName>
        <fullName evidence="2">Hemerythrin domain-containing protein</fullName>
    </submittedName>
</protein>
<dbReference type="Gene3D" id="1.20.120.520">
    <property type="entry name" value="nmb1532 protein domain like"/>
    <property type="match status" value="1"/>
</dbReference>
<keyword evidence="3" id="KW-1185">Reference proteome</keyword>
<dbReference type="InterPro" id="IPR012312">
    <property type="entry name" value="Hemerythrin-like"/>
</dbReference>
<dbReference type="Pfam" id="PF01814">
    <property type="entry name" value="Hemerythrin"/>
    <property type="match status" value="1"/>
</dbReference>
<evidence type="ECO:0000313" key="2">
    <source>
        <dbReference type="EMBL" id="NML42475.1"/>
    </source>
</evidence>
<sequence length="197" mass="22817">MSHTTRNALQIIRDEHAAVAAVLRSLQQMLQRGPDEEQPERYFDVLRAMLFYIDEFPERRHHPKESDLLFPKMARAMPALMPVIERLENDHLQGERRVRELQHLLLAWELLGDSRRAAFEDATRHYVDFYLAHMRTEETEILPAAQELLSPSDWAQLNTAFSQHIDPLAGGEREPAYDRLFTRIVMRTPAPIGVGPA</sequence>
<evidence type="ECO:0000259" key="1">
    <source>
        <dbReference type="Pfam" id="PF01814"/>
    </source>
</evidence>
<dbReference type="Proteomes" id="UP000541185">
    <property type="component" value="Unassembled WGS sequence"/>
</dbReference>
<organism evidence="2 3">
    <name type="scientific">Ramlibacter agri</name>
    <dbReference type="NCBI Taxonomy" id="2728837"/>
    <lineage>
        <taxon>Bacteria</taxon>
        <taxon>Pseudomonadati</taxon>
        <taxon>Pseudomonadota</taxon>
        <taxon>Betaproteobacteria</taxon>
        <taxon>Burkholderiales</taxon>
        <taxon>Comamonadaceae</taxon>
        <taxon>Ramlibacter</taxon>
    </lineage>
</organism>
<dbReference type="GO" id="GO:0005886">
    <property type="term" value="C:plasma membrane"/>
    <property type="evidence" value="ECO:0007669"/>
    <property type="project" value="TreeGrafter"/>
</dbReference>
<feature type="domain" description="Hemerythrin-like" evidence="1">
    <location>
        <begin position="8"/>
        <end position="145"/>
    </location>
</feature>
<dbReference type="CDD" id="cd12108">
    <property type="entry name" value="Hr-like"/>
    <property type="match status" value="1"/>
</dbReference>
<dbReference type="PANTHER" id="PTHR39966">
    <property type="entry name" value="BLL2471 PROTEIN-RELATED"/>
    <property type="match status" value="1"/>
</dbReference>
<evidence type="ECO:0000313" key="3">
    <source>
        <dbReference type="Proteomes" id="UP000541185"/>
    </source>
</evidence>
<dbReference type="PANTHER" id="PTHR39966:SF1">
    <property type="entry name" value="HEMERYTHRIN-LIKE DOMAIN-CONTAINING PROTEIN"/>
    <property type="match status" value="1"/>
</dbReference>
<reference evidence="2 3" key="1">
    <citation type="submission" date="2020-04" db="EMBL/GenBank/DDBJ databases">
        <title>Ramlibacter sp. G-1-2-2 isolated from soil.</title>
        <authorList>
            <person name="Dahal R.H."/>
        </authorList>
    </citation>
    <scope>NUCLEOTIDE SEQUENCE [LARGE SCALE GENOMIC DNA]</scope>
    <source>
        <strain evidence="2 3">G-1-2-2</strain>
    </source>
</reference>